<dbReference type="Proteomes" id="UP000824120">
    <property type="component" value="Chromosome 10"/>
</dbReference>
<organism evidence="1 2">
    <name type="scientific">Solanum commersonii</name>
    <name type="common">Commerson's wild potato</name>
    <name type="synonym">Commerson's nightshade</name>
    <dbReference type="NCBI Taxonomy" id="4109"/>
    <lineage>
        <taxon>Eukaryota</taxon>
        <taxon>Viridiplantae</taxon>
        <taxon>Streptophyta</taxon>
        <taxon>Embryophyta</taxon>
        <taxon>Tracheophyta</taxon>
        <taxon>Spermatophyta</taxon>
        <taxon>Magnoliopsida</taxon>
        <taxon>eudicotyledons</taxon>
        <taxon>Gunneridae</taxon>
        <taxon>Pentapetalae</taxon>
        <taxon>asterids</taxon>
        <taxon>lamiids</taxon>
        <taxon>Solanales</taxon>
        <taxon>Solanaceae</taxon>
        <taxon>Solanoideae</taxon>
        <taxon>Solaneae</taxon>
        <taxon>Solanum</taxon>
    </lineage>
</organism>
<dbReference type="AlphaFoldDB" id="A0A9J5X5D5"/>
<dbReference type="EMBL" id="JACXVP010000010">
    <property type="protein sequence ID" value="KAG5582597.1"/>
    <property type="molecule type" value="Genomic_DNA"/>
</dbReference>
<accession>A0A9J5X5D5</accession>
<reference evidence="1 2" key="1">
    <citation type="submission" date="2020-09" db="EMBL/GenBank/DDBJ databases">
        <title>De no assembly of potato wild relative species, Solanum commersonii.</title>
        <authorList>
            <person name="Cho K."/>
        </authorList>
    </citation>
    <scope>NUCLEOTIDE SEQUENCE [LARGE SCALE GENOMIC DNA]</scope>
    <source>
        <strain evidence="1">LZ3.2</strain>
        <tissue evidence="1">Leaf</tissue>
    </source>
</reference>
<name>A0A9J5X5D5_SOLCO</name>
<evidence type="ECO:0000313" key="2">
    <source>
        <dbReference type="Proteomes" id="UP000824120"/>
    </source>
</evidence>
<protein>
    <submittedName>
        <fullName evidence="1">Uncharacterized protein</fullName>
    </submittedName>
</protein>
<keyword evidence="2" id="KW-1185">Reference proteome</keyword>
<evidence type="ECO:0000313" key="1">
    <source>
        <dbReference type="EMBL" id="KAG5582597.1"/>
    </source>
</evidence>
<gene>
    <name evidence="1" type="ORF">H5410_053224</name>
</gene>
<comment type="caution">
    <text evidence="1">The sequence shown here is derived from an EMBL/GenBank/DDBJ whole genome shotgun (WGS) entry which is preliminary data.</text>
</comment>
<sequence length="78" mass="9292">MEVKIQCCLRRYLDDQLLLVIESVYDWGDEDVEVADSRSPSSVMIEEIQRERMGKWEWVTVHWVNRVILEGSGHWVKN</sequence>
<proteinExistence type="predicted"/>